<accession>A0A7K4M0Y6</accession>
<evidence type="ECO:0000256" key="13">
    <source>
        <dbReference type="ARBA" id="ARBA00023128"/>
    </source>
</evidence>
<comment type="subcellular location">
    <subcellularLocation>
        <location evidence="1">Mitochondrion membrane</location>
        <topology evidence="1">Multi-pass membrane protein</topology>
    </subcellularLocation>
</comment>
<keyword evidence="11" id="KW-0520">NAD</keyword>
<keyword evidence="10 17" id="KW-1133">Transmembrane helix</keyword>
<feature type="transmembrane region" description="Helical" evidence="17">
    <location>
        <begin position="51"/>
        <end position="72"/>
    </location>
</feature>
<proteinExistence type="inferred from homology"/>
<keyword evidence="8" id="KW-1278">Translocase</keyword>
<evidence type="ECO:0000313" key="19">
    <source>
        <dbReference type="EMBL" id="NWJ09787.1"/>
    </source>
</evidence>
<dbReference type="Gene3D" id="1.20.120.1200">
    <property type="entry name" value="NADH-ubiquinone/plastoquinone oxidoreductase chain 6, subunit NuoJ"/>
    <property type="match status" value="1"/>
</dbReference>
<dbReference type="PANTHER" id="PTHR11435">
    <property type="entry name" value="NADH UBIQUINONE OXIDOREDUCTASE SUBUNIT ND6"/>
    <property type="match status" value="1"/>
</dbReference>
<dbReference type="PANTHER" id="PTHR11435:SF1">
    <property type="entry name" value="NADH-UBIQUINONE OXIDOREDUCTASE CHAIN 6"/>
    <property type="match status" value="1"/>
</dbReference>
<dbReference type="EMBL" id="VWPW01028245">
    <property type="protein sequence ID" value="NWJ09787.1"/>
    <property type="molecule type" value="Genomic_DNA"/>
</dbReference>
<gene>
    <name evidence="19" type="primary">Mtnd6_3</name>
    <name evidence="19" type="ORF">CRYUND_R09051</name>
</gene>
<feature type="transmembrane region" description="Helical" evidence="17">
    <location>
        <begin position="26"/>
        <end position="44"/>
    </location>
</feature>
<protein>
    <recommendedName>
        <fullName evidence="4">NADH-ubiquinone oxidoreductase chain 6</fullName>
        <ecNumber evidence="3">7.1.1.2</ecNumber>
    </recommendedName>
    <alternativeName>
        <fullName evidence="15">NADH dehydrogenase subunit 6</fullName>
    </alternativeName>
</protein>
<dbReference type="EC" id="7.1.1.2" evidence="3"/>
<dbReference type="GO" id="GO:0008137">
    <property type="term" value="F:NADH dehydrogenase (ubiquinone) activity"/>
    <property type="evidence" value="ECO:0007669"/>
    <property type="project" value="UniProtKB-EC"/>
</dbReference>
<evidence type="ECO:0000256" key="11">
    <source>
        <dbReference type="ARBA" id="ARBA00023027"/>
    </source>
</evidence>
<keyword evidence="5" id="KW-0813">Transport</keyword>
<feature type="non-terminal residue" evidence="19">
    <location>
        <position position="78"/>
    </location>
</feature>
<evidence type="ECO:0000256" key="1">
    <source>
        <dbReference type="ARBA" id="ARBA00004225"/>
    </source>
</evidence>
<keyword evidence="7 17" id="KW-0812">Transmembrane</keyword>
<evidence type="ECO:0000256" key="3">
    <source>
        <dbReference type="ARBA" id="ARBA00012944"/>
    </source>
</evidence>
<keyword evidence="6" id="KW-0679">Respiratory chain</keyword>
<keyword evidence="18" id="KW-0732">Signal</keyword>
<evidence type="ECO:0000256" key="6">
    <source>
        <dbReference type="ARBA" id="ARBA00022660"/>
    </source>
</evidence>
<evidence type="ECO:0000256" key="17">
    <source>
        <dbReference type="SAM" id="Phobius"/>
    </source>
</evidence>
<comment type="caution">
    <text evidence="19">The sequence shown here is derived from an EMBL/GenBank/DDBJ whole genome shotgun (WGS) entry which is preliminary data.</text>
</comment>
<evidence type="ECO:0000256" key="5">
    <source>
        <dbReference type="ARBA" id="ARBA00022448"/>
    </source>
</evidence>
<dbReference type="InterPro" id="IPR050269">
    <property type="entry name" value="ComplexI_Subunit6"/>
</dbReference>
<keyword evidence="9" id="KW-0249">Electron transport</keyword>
<evidence type="ECO:0000256" key="12">
    <source>
        <dbReference type="ARBA" id="ARBA00023075"/>
    </source>
</evidence>
<dbReference type="Pfam" id="PF00499">
    <property type="entry name" value="Oxidored_q3"/>
    <property type="match status" value="1"/>
</dbReference>
<reference evidence="19 20" key="1">
    <citation type="submission" date="2019-09" db="EMBL/GenBank/DDBJ databases">
        <title>Bird 10,000 Genomes (B10K) Project - Family phase.</title>
        <authorList>
            <person name="Zhang G."/>
        </authorList>
    </citation>
    <scope>NUCLEOTIDE SEQUENCE [LARGE SCALE GENOMIC DNA]</scope>
    <source>
        <strain evidence="19">B10K-MSB-37135</strain>
        <tissue evidence="19">Heart</tissue>
    </source>
</reference>
<evidence type="ECO:0000256" key="7">
    <source>
        <dbReference type="ARBA" id="ARBA00022692"/>
    </source>
</evidence>
<keyword evidence="14 17" id="KW-0472">Membrane</keyword>
<dbReference type="InterPro" id="IPR001457">
    <property type="entry name" value="NADH_UbQ/plastoQ_OxRdtase_su6"/>
</dbReference>
<keyword evidence="20" id="KW-1185">Reference proteome</keyword>
<feature type="non-terminal residue" evidence="19">
    <location>
        <position position="1"/>
    </location>
</feature>
<feature type="signal peptide" evidence="18">
    <location>
        <begin position="1"/>
        <end position="15"/>
    </location>
</feature>
<keyword evidence="12" id="KW-0830">Ubiquinone</keyword>
<dbReference type="AlphaFoldDB" id="A0A7K4M0Y6"/>
<comment type="similarity">
    <text evidence="2">Belongs to the complex I subunit 6 family.</text>
</comment>
<comment type="catalytic activity">
    <reaction evidence="16">
        <text>a ubiquinone + NADH + 5 H(+)(in) = a ubiquinol + NAD(+) + 4 H(+)(out)</text>
        <dbReference type="Rhea" id="RHEA:29091"/>
        <dbReference type="Rhea" id="RHEA-COMP:9565"/>
        <dbReference type="Rhea" id="RHEA-COMP:9566"/>
        <dbReference type="ChEBI" id="CHEBI:15378"/>
        <dbReference type="ChEBI" id="CHEBI:16389"/>
        <dbReference type="ChEBI" id="CHEBI:17976"/>
        <dbReference type="ChEBI" id="CHEBI:57540"/>
        <dbReference type="ChEBI" id="CHEBI:57945"/>
        <dbReference type="EC" id="7.1.1.2"/>
    </reaction>
</comment>
<feature type="chain" id="PRO_5029665570" description="NADH-ubiquinone oxidoreductase chain 6" evidence="18">
    <location>
        <begin position="16"/>
        <end position="78"/>
    </location>
</feature>
<organism evidence="19 20">
    <name type="scientific">Crypturellus undulatus</name>
    <dbReference type="NCBI Taxonomy" id="48396"/>
    <lineage>
        <taxon>Eukaryota</taxon>
        <taxon>Metazoa</taxon>
        <taxon>Chordata</taxon>
        <taxon>Craniata</taxon>
        <taxon>Vertebrata</taxon>
        <taxon>Euteleostomi</taxon>
        <taxon>Archelosauria</taxon>
        <taxon>Archosauria</taxon>
        <taxon>Dinosauria</taxon>
        <taxon>Saurischia</taxon>
        <taxon>Theropoda</taxon>
        <taxon>Coelurosauria</taxon>
        <taxon>Aves</taxon>
        <taxon>Palaeognathae</taxon>
        <taxon>Tinamiformes</taxon>
        <taxon>Tinamidae</taxon>
        <taxon>Crypturellus</taxon>
    </lineage>
</organism>
<evidence type="ECO:0000256" key="10">
    <source>
        <dbReference type="ARBA" id="ARBA00022989"/>
    </source>
</evidence>
<evidence type="ECO:0000256" key="16">
    <source>
        <dbReference type="ARBA" id="ARBA00049551"/>
    </source>
</evidence>
<sequence length="78" mass="8347">RTYLVLFWGICLVLGALEVASNPSPYYRVLGLVVGSVVACAWLVSLGAPFISLVLFLGYLGGMLIAFVYSVSLTADPY</sequence>
<evidence type="ECO:0000256" key="2">
    <source>
        <dbReference type="ARBA" id="ARBA00005698"/>
    </source>
</evidence>
<evidence type="ECO:0000256" key="18">
    <source>
        <dbReference type="SAM" id="SignalP"/>
    </source>
</evidence>
<dbReference type="GO" id="GO:0031966">
    <property type="term" value="C:mitochondrial membrane"/>
    <property type="evidence" value="ECO:0007669"/>
    <property type="project" value="UniProtKB-SubCell"/>
</dbReference>
<name>A0A7K4M0Y6_9AVES</name>
<evidence type="ECO:0000256" key="8">
    <source>
        <dbReference type="ARBA" id="ARBA00022967"/>
    </source>
</evidence>
<dbReference type="Proteomes" id="UP000534426">
    <property type="component" value="Unassembled WGS sequence"/>
</dbReference>
<dbReference type="InterPro" id="IPR042106">
    <property type="entry name" value="Nuo/plastoQ_OxRdtase_6_NuoJ"/>
</dbReference>
<evidence type="ECO:0000313" key="20">
    <source>
        <dbReference type="Proteomes" id="UP000534426"/>
    </source>
</evidence>
<evidence type="ECO:0000256" key="4">
    <source>
        <dbReference type="ARBA" id="ARBA00021095"/>
    </source>
</evidence>
<evidence type="ECO:0000256" key="14">
    <source>
        <dbReference type="ARBA" id="ARBA00023136"/>
    </source>
</evidence>
<evidence type="ECO:0000256" key="15">
    <source>
        <dbReference type="ARBA" id="ARBA00031019"/>
    </source>
</evidence>
<keyword evidence="13" id="KW-0496">Mitochondrion</keyword>
<evidence type="ECO:0000256" key="9">
    <source>
        <dbReference type="ARBA" id="ARBA00022982"/>
    </source>
</evidence>